<gene>
    <name evidence="1" type="ORF">NM208_g10851</name>
</gene>
<proteinExistence type="predicted"/>
<evidence type="ECO:0000313" key="2">
    <source>
        <dbReference type="Proteomes" id="UP001148629"/>
    </source>
</evidence>
<dbReference type="EMBL" id="JANRMS010001607">
    <property type="protein sequence ID" value="KAJ3527140.1"/>
    <property type="molecule type" value="Genomic_DNA"/>
</dbReference>
<dbReference type="Proteomes" id="UP001148629">
    <property type="component" value="Unassembled WGS sequence"/>
</dbReference>
<accession>A0ACC1RWE1</accession>
<protein>
    <submittedName>
        <fullName evidence="1">Uncharacterized protein</fullName>
    </submittedName>
</protein>
<organism evidence="1 2">
    <name type="scientific">Fusarium decemcellulare</name>
    <dbReference type="NCBI Taxonomy" id="57161"/>
    <lineage>
        <taxon>Eukaryota</taxon>
        <taxon>Fungi</taxon>
        <taxon>Dikarya</taxon>
        <taxon>Ascomycota</taxon>
        <taxon>Pezizomycotina</taxon>
        <taxon>Sordariomycetes</taxon>
        <taxon>Hypocreomycetidae</taxon>
        <taxon>Hypocreales</taxon>
        <taxon>Nectriaceae</taxon>
        <taxon>Fusarium</taxon>
        <taxon>Fusarium decemcellulare species complex</taxon>
    </lineage>
</organism>
<keyword evidence="2" id="KW-1185">Reference proteome</keyword>
<name>A0ACC1RWE1_9HYPO</name>
<sequence>MGSSDVAPPTAPAWLVPASTVCLAMGINFWLIAYVLMVRRSLATNATPAPLLALGLNLAWEVVYAFGVCEAPIETFGFTLWLLLDIPVLYATLKTAPRSFATSPLIARNVPLLLFIIFVAGMIGNGMFVWWWLKEPHRGYGIKWGKTWKGLEARDTTELAFWSAGVAQMIFSVAALAMLLQRGHSGGAELCNLFLFAACLVLSKTGSTVLYCRLRVRFCRFVGTVMGLPVTCVLLWWYWPEAHGFVFHPLGIFFIGTSVFCDLLYPFLLAHVRMTEKILPDGTVVAGDVVVETEKKQQ</sequence>
<reference evidence="1" key="1">
    <citation type="submission" date="2022-08" db="EMBL/GenBank/DDBJ databases">
        <title>Genome Sequence of Fusarium decemcellulare.</title>
        <authorList>
            <person name="Buettner E."/>
        </authorList>
    </citation>
    <scope>NUCLEOTIDE SEQUENCE</scope>
    <source>
        <strain evidence="1">Babe19</strain>
    </source>
</reference>
<comment type="caution">
    <text evidence="1">The sequence shown here is derived from an EMBL/GenBank/DDBJ whole genome shotgun (WGS) entry which is preliminary data.</text>
</comment>
<evidence type="ECO:0000313" key="1">
    <source>
        <dbReference type="EMBL" id="KAJ3527140.1"/>
    </source>
</evidence>